<sequence>MADDRARDNRRVIDLTSTRNNKRLNGRVRPVEASSTHKHEDEALALGNSGRKGPKLIAGPGWMGENK</sequence>
<feature type="compositionally biased region" description="Basic and acidic residues" evidence="1">
    <location>
        <begin position="1"/>
        <end position="13"/>
    </location>
</feature>
<feature type="region of interest" description="Disordered" evidence="1">
    <location>
        <begin position="1"/>
        <end position="20"/>
    </location>
</feature>
<name>A0A6J5MSP8_9CAUD</name>
<dbReference type="EMBL" id="LR796666">
    <property type="protein sequence ID" value="CAB4158239.1"/>
    <property type="molecule type" value="Genomic_DNA"/>
</dbReference>
<accession>A0A6J5MSP8</accession>
<evidence type="ECO:0000313" key="3">
    <source>
        <dbReference type="EMBL" id="CAB4158239.1"/>
    </source>
</evidence>
<gene>
    <name evidence="2" type="ORF">UFOVP429_60</name>
    <name evidence="3" type="ORF">UFOVP696_107</name>
</gene>
<feature type="region of interest" description="Disordered" evidence="1">
    <location>
        <begin position="29"/>
        <end position="67"/>
    </location>
</feature>
<evidence type="ECO:0000313" key="2">
    <source>
        <dbReference type="EMBL" id="CAB4147960.1"/>
    </source>
</evidence>
<organism evidence="2">
    <name type="scientific">uncultured Caudovirales phage</name>
    <dbReference type="NCBI Taxonomy" id="2100421"/>
    <lineage>
        <taxon>Viruses</taxon>
        <taxon>Duplodnaviria</taxon>
        <taxon>Heunggongvirae</taxon>
        <taxon>Uroviricota</taxon>
        <taxon>Caudoviricetes</taxon>
        <taxon>Peduoviridae</taxon>
        <taxon>Maltschvirus</taxon>
        <taxon>Maltschvirus maltsch</taxon>
    </lineage>
</organism>
<evidence type="ECO:0000256" key="1">
    <source>
        <dbReference type="SAM" id="MobiDB-lite"/>
    </source>
</evidence>
<proteinExistence type="predicted"/>
<protein>
    <submittedName>
        <fullName evidence="2">Uncharacterized protein</fullName>
    </submittedName>
</protein>
<dbReference type="EMBL" id="LR796484">
    <property type="protein sequence ID" value="CAB4147960.1"/>
    <property type="molecule type" value="Genomic_DNA"/>
</dbReference>
<reference evidence="2" key="1">
    <citation type="submission" date="2020-04" db="EMBL/GenBank/DDBJ databases">
        <authorList>
            <person name="Chiriac C."/>
            <person name="Salcher M."/>
            <person name="Ghai R."/>
            <person name="Kavagutti S V."/>
        </authorList>
    </citation>
    <scope>NUCLEOTIDE SEQUENCE</scope>
</reference>